<dbReference type="InterPro" id="IPR001789">
    <property type="entry name" value="Sig_transdc_resp-reg_receiver"/>
</dbReference>
<dbReference type="PANTHER" id="PTHR44591">
    <property type="entry name" value="STRESS RESPONSE REGULATOR PROTEIN 1"/>
    <property type="match status" value="1"/>
</dbReference>
<evidence type="ECO:0000256" key="2">
    <source>
        <dbReference type="PROSITE-ProRule" id="PRU00169"/>
    </source>
</evidence>
<dbReference type="SMART" id="SM00448">
    <property type="entry name" value="REC"/>
    <property type="match status" value="1"/>
</dbReference>
<protein>
    <submittedName>
        <fullName evidence="4">Hydrogenase transcriptional regulatory protein hupR1</fullName>
    </submittedName>
</protein>
<gene>
    <name evidence="4" type="primary">hupR1_2</name>
    <name evidence="4" type="ORF">Spa11_27680</name>
</gene>
<sequence length="146" mass="15938">MGRLHDEHPMTVSPRILLVDDEELLLRSLERGLRCEFDVTTACSAPHAEALLTGRNHYDIVVTDLAMPGIGGIEFLEQVAPQHPDTCFIILSGWVSDEAREQADALGCVYRILNKPIGVQQLVEVIREAASGQQPEPYPAAAGSAH</sequence>
<dbReference type="InterPro" id="IPR011006">
    <property type="entry name" value="CheY-like_superfamily"/>
</dbReference>
<reference evidence="4 5" key="1">
    <citation type="submission" date="2019-02" db="EMBL/GenBank/DDBJ databases">
        <title>Deep-cultivation of Planctomycetes and their phenomic and genomic characterization uncovers novel biology.</title>
        <authorList>
            <person name="Wiegand S."/>
            <person name="Jogler M."/>
            <person name="Boedeker C."/>
            <person name="Pinto D."/>
            <person name="Vollmers J."/>
            <person name="Rivas-Marin E."/>
            <person name="Kohn T."/>
            <person name="Peeters S.H."/>
            <person name="Heuer A."/>
            <person name="Rast P."/>
            <person name="Oberbeckmann S."/>
            <person name="Bunk B."/>
            <person name="Jeske O."/>
            <person name="Meyerdierks A."/>
            <person name="Storesund J.E."/>
            <person name="Kallscheuer N."/>
            <person name="Luecker S."/>
            <person name="Lage O.M."/>
            <person name="Pohl T."/>
            <person name="Merkel B.J."/>
            <person name="Hornburger P."/>
            <person name="Mueller R.-W."/>
            <person name="Bruemmer F."/>
            <person name="Labrenz M."/>
            <person name="Spormann A.M."/>
            <person name="Op den Camp H."/>
            <person name="Overmann J."/>
            <person name="Amann R."/>
            <person name="Jetten M.S.M."/>
            <person name="Mascher T."/>
            <person name="Medema M.H."/>
            <person name="Devos D.P."/>
            <person name="Kaster A.-K."/>
            <person name="Ovreas L."/>
            <person name="Rohde M."/>
            <person name="Galperin M.Y."/>
            <person name="Jogler C."/>
        </authorList>
    </citation>
    <scope>NUCLEOTIDE SEQUENCE [LARGE SCALE GENOMIC DNA]</scope>
    <source>
        <strain evidence="4 5">Spa11</strain>
    </source>
</reference>
<dbReference type="RefSeq" id="WP_145113078.1">
    <property type="nucleotide sequence ID" value="NZ_CP036349.1"/>
</dbReference>
<organism evidence="4 5">
    <name type="scientific">Botrimarina mediterranea</name>
    <dbReference type="NCBI Taxonomy" id="2528022"/>
    <lineage>
        <taxon>Bacteria</taxon>
        <taxon>Pseudomonadati</taxon>
        <taxon>Planctomycetota</taxon>
        <taxon>Planctomycetia</taxon>
        <taxon>Pirellulales</taxon>
        <taxon>Lacipirellulaceae</taxon>
        <taxon>Botrimarina</taxon>
    </lineage>
</organism>
<keyword evidence="5" id="KW-1185">Reference proteome</keyword>
<proteinExistence type="predicted"/>
<evidence type="ECO:0000256" key="1">
    <source>
        <dbReference type="ARBA" id="ARBA00022553"/>
    </source>
</evidence>
<name>A0A518K9V7_9BACT</name>
<dbReference type="EMBL" id="CP036349">
    <property type="protein sequence ID" value="QDV74563.1"/>
    <property type="molecule type" value="Genomic_DNA"/>
</dbReference>
<feature type="domain" description="Response regulatory" evidence="3">
    <location>
        <begin position="15"/>
        <end position="130"/>
    </location>
</feature>
<evidence type="ECO:0000313" key="5">
    <source>
        <dbReference type="Proteomes" id="UP000316426"/>
    </source>
</evidence>
<feature type="modified residue" description="4-aspartylphosphate" evidence="2">
    <location>
        <position position="64"/>
    </location>
</feature>
<dbReference type="Gene3D" id="3.40.50.2300">
    <property type="match status" value="1"/>
</dbReference>
<dbReference type="Pfam" id="PF00072">
    <property type="entry name" value="Response_reg"/>
    <property type="match status" value="1"/>
</dbReference>
<dbReference type="InterPro" id="IPR050595">
    <property type="entry name" value="Bact_response_regulator"/>
</dbReference>
<dbReference type="AlphaFoldDB" id="A0A518K9V7"/>
<dbReference type="GO" id="GO:0000160">
    <property type="term" value="P:phosphorelay signal transduction system"/>
    <property type="evidence" value="ECO:0007669"/>
    <property type="project" value="InterPro"/>
</dbReference>
<keyword evidence="1 2" id="KW-0597">Phosphoprotein</keyword>
<evidence type="ECO:0000313" key="4">
    <source>
        <dbReference type="EMBL" id="QDV74563.1"/>
    </source>
</evidence>
<dbReference type="KEGG" id="bmei:Spa11_27680"/>
<dbReference type="PANTHER" id="PTHR44591:SF3">
    <property type="entry name" value="RESPONSE REGULATORY DOMAIN-CONTAINING PROTEIN"/>
    <property type="match status" value="1"/>
</dbReference>
<dbReference type="SUPFAM" id="SSF52172">
    <property type="entry name" value="CheY-like"/>
    <property type="match status" value="1"/>
</dbReference>
<evidence type="ECO:0000259" key="3">
    <source>
        <dbReference type="PROSITE" id="PS50110"/>
    </source>
</evidence>
<dbReference type="PROSITE" id="PS50110">
    <property type="entry name" value="RESPONSE_REGULATORY"/>
    <property type="match status" value="1"/>
</dbReference>
<accession>A0A518K9V7</accession>
<dbReference type="Proteomes" id="UP000316426">
    <property type="component" value="Chromosome"/>
</dbReference>